<sequence length="409" mass="42004">MKLHTALLTLTLLGHSRGQCPSELTGVESISSTLTMYYALVLSDSEPGILCARFESQSEAWLGWGINPSGEMIGGEAVIGLPDEGTVRKFNLYAESMDGVVEMDDASQTLMETSIVQENGMTIMSFAKYLDEDQYGIFESGRANSFIWAVGSSNTLGYHPERGHFELEFAGAAATSTSSSVASVTTSPFATSTAGTTTMGFTEGNTTLTPAPVASEVSTDMPVAAISAPTYSPTLGDVTTTYSPTSGGQVITPSPSVMAEVGNITSAPTLLYSDSVTTSSTAFGGANVEWATPSPTAVGNGPENATTPSPTAVGNGPENATTPSPSVFEYKLVSTNPTSATTESSTTNSTVVSTESTANATSNSTDSQFSPGDFASDSASRETGNSAVSSHSIGGLVLGAAALAIVFRF</sequence>
<comment type="subcellular location">
    <subcellularLocation>
        <location evidence="1">Membrane</location>
    </subcellularLocation>
</comment>
<name>A0ABD3PMH4_9STRA</name>
<feature type="compositionally biased region" description="Polar residues" evidence="5">
    <location>
        <begin position="293"/>
        <end position="325"/>
    </location>
</feature>
<evidence type="ECO:0000313" key="8">
    <source>
        <dbReference type="EMBL" id="KAL3789177.1"/>
    </source>
</evidence>
<dbReference type="InterPro" id="IPR045266">
    <property type="entry name" value="DOH_DOMON"/>
</dbReference>
<dbReference type="AlphaFoldDB" id="A0ABD3PMH4"/>
<proteinExistence type="predicted"/>
<feature type="region of interest" description="Disordered" evidence="5">
    <location>
        <begin position="293"/>
        <end position="390"/>
    </location>
</feature>
<feature type="signal peptide" evidence="6">
    <location>
        <begin position="1"/>
        <end position="18"/>
    </location>
</feature>
<dbReference type="EMBL" id="JABMIG020000145">
    <property type="protein sequence ID" value="KAL3789177.1"/>
    <property type="molecule type" value="Genomic_DNA"/>
</dbReference>
<feature type="chain" id="PRO_5044786500" description="DOMON domain-containing protein" evidence="6">
    <location>
        <begin position="19"/>
        <end position="409"/>
    </location>
</feature>
<protein>
    <recommendedName>
        <fullName evidence="7">DOMON domain-containing protein</fullName>
    </recommendedName>
</protein>
<accession>A0ABD3PMH4</accession>
<reference evidence="8 9" key="1">
    <citation type="journal article" date="2020" name="G3 (Bethesda)">
        <title>Improved Reference Genome for Cyclotella cryptica CCMP332, a Model for Cell Wall Morphogenesis, Salinity Adaptation, and Lipid Production in Diatoms (Bacillariophyta).</title>
        <authorList>
            <person name="Roberts W.R."/>
            <person name="Downey K.M."/>
            <person name="Ruck E.C."/>
            <person name="Traller J.C."/>
            <person name="Alverson A.J."/>
        </authorList>
    </citation>
    <scope>NUCLEOTIDE SEQUENCE [LARGE SCALE GENOMIC DNA]</scope>
    <source>
        <strain evidence="8 9">CCMP332</strain>
    </source>
</reference>
<evidence type="ECO:0000256" key="1">
    <source>
        <dbReference type="ARBA" id="ARBA00004370"/>
    </source>
</evidence>
<dbReference type="PANTHER" id="PTHR23130">
    <property type="entry name" value="CYTOCHROME B561 AND DOMON DOMAIN-CONTAINING PROTEIN"/>
    <property type="match status" value="1"/>
</dbReference>
<gene>
    <name evidence="8" type="ORF">HJC23_012266</name>
</gene>
<comment type="caution">
    <text evidence="8">The sequence shown here is derived from an EMBL/GenBank/DDBJ whole genome shotgun (WGS) entry which is preliminary data.</text>
</comment>
<dbReference type="InterPro" id="IPR005018">
    <property type="entry name" value="DOMON_domain"/>
</dbReference>
<organism evidence="8 9">
    <name type="scientific">Cyclotella cryptica</name>
    <dbReference type="NCBI Taxonomy" id="29204"/>
    <lineage>
        <taxon>Eukaryota</taxon>
        <taxon>Sar</taxon>
        <taxon>Stramenopiles</taxon>
        <taxon>Ochrophyta</taxon>
        <taxon>Bacillariophyta</taxon>
        <taxon>Coscinodiscophyceae</taxon>
        <taxon>Thalassiosirophycidae</taxon>
        <taxon>Stephanodiscales</taxon>
        <taxon>Stephanodiscaceae</taxon>
        <taxon>Cyclotella</taxon>
    </lineage>
</organism>
<evidence type="ECO:0000256" key="6">
    <source>
        <dbReference type="SAM" id="SignalP"/>
    </source>
</evidence>
<feature type="compositionally biased region" description="Low complexity" evidence="5">
    <location>
        <begin position="334"/>
        <end position="365"/>
    </location>
</feature>
<dbReference type="SUPFAM" id="SSF49344">
    <property type="entry name" value="CBD9-like"/>
    <property type="match status" value="1"/>
</dbReference>
<feature type="compositionally biased region" description="Polar residues" evidence="5">
    <location>
        <begin position="377"/>
        <end position="390"/>
    </location>
</feature>
<dbReference type="PROSITE" id="PS50836">
    <property type="entry name" value="DOMON"/>
    <property type="match status" value="1"/>
</dbReference>
<keyword evidence="4" id="KW-0472">Membrane</keyword>
<evidence type="ECO:0000256" key="3">
    <source>
        <dbReference type="ARBA" id="ARBA00022729"/>
    </source>
</evidence>
<evidence type="ECO:0000256" key="5">
    <source>
        <dbReference type="SAM" id="MobiDB-lite"/>
    </source>
</evidence>
<keyword evidence="2" id="KW-0813">Transport</keyword>
<feature type="domain" description="DOMON" evidence="7">
    <location>
        <begin position="32"/>
        <end position="151"/>
    </location>
</feature>
<dbReference type="CDD" id="cd09631">
    <property type="entry name" value="DOMON_DOH"/>
    <property type="match status" value="1"/>
</dbReference>
<dbReference type="GO" id="GO:0016020">
    <property type="term" value="C:membrane"/>
    <property type="evidence" value="ECO:0007669"/>
    <property type="project" value="UniProtKB-SubCell"/>
</dbReference>
<evidence type="ECO:0000256" key="2">
    <source>
        <dbReference type="ARBA" id="ARBA00022448"/>
    </source>
</evidence>
<evidence type="ECO:0000256" key="4">
    <source>
        <dbReference type="ARBA" id="ARBA00023136"/>
    </source>
</evidence>
<dbReference type="Proteomes" id="UP001516023">
    <property type="component" value="Unassembled WGS sequence"/>
</dbReference>
<dbReference type="PANTHER" id="PTHR23130:SF171">
    <property type="entry name" value="OS01G0895300 PROTEIN"/>
    <property type="match status" value="1"/>
</dbReference>
<evidence type="ECO:0000259" key="7">
    <source>
        <dbReference type="PROSITE" id="PS50836"/>
    </source>
</evidence>
<dbReference type="Pfam" id="PF03351">
    <property type="entry name" value="DOMON"/>
    <property type="match status" value="1"/>
</dbReference>
<evidence type="ECO:0000313" key="9">
    <source>
        <dbReference type="Proteomes" id="UP001516023"/>
    </source>
</evidence>
<keyword evidence="3 6" id="KW-0732">Signal</keyword>
<dbReference type="SMART" id="SM00664">
    <property type="entry name" value="DoH"/>
    <property type="match status" value="1"/>
</dbReference>
<keyword evidence="9" id="KW-1185">Reference proteome</keyword>